<evidence type="ECO:0000313" key="2">
    <source>
        <dbReference type="Proteomes" id="UP001180515"/>
    </source>
</evidence>
<dbReference type="Proteomes" id="UP001180515">
    <property type="component" value="Unassembled WGS sequence"/>
</dbReference>
<name>A0A0E2UCM9_9STRE</name>
<comment type="caution">
    <text evidence="1">The sequence shown here is derived from an EMBL/GenBank/DDBJ whole genome shotgun (WGS) entry which is preliminary data.</text>
</comment>
<dbReference type="AlphaFoldDB" id="A0A0E2UCM9"/>
<accession>A0A0E2UCM9</accession>
<dbReference type="SUPFAM" id="SSF158622">
    <property type="entry name" value="YheA/YmcA-like"/>
    <property type="match status" value="1"/>
</dbReference>
<dbReference type="GeneID" id="61421713"/>
<dbReference type="OrthoDB" id="2243283at2"/>
<protein>
    <submittedName>
        <fullName evidence="1">YlbF family regulator</fullName>
    </submittedName>
</protein>
<dbReference type="Gene3D" id="1.20.1500.10">
    <property type="entry name" value="YheA/YmcA-like"/>
    <property type="match status" value="1"/>
</dbReference>
<dbReference type="PIRSF" id="PIRSF021287">
    <property type="entry name" value="Biofilm_formation_YmcA"/>
    <property type="match status" value="1"/>
</dbReference>
<dbReference type="InterPro" id="IPR016783">
    <property type="entry name" value="Biofilm_formation_YmcA"/>
</dbReference>
<dbReference type="OMA" id="FAHYDKP"/>
<dbReference type="InterPro" id="IPR010368">
    <property type="entry name" value="Com_YlbF"/>
</dbReference>
<dbReference type="InterPro" id="IPR023378">
    <property type="entry name" value="YheA/YmcA-like_dom_sf"/>
</dbReference>
<dbReference type="eggNOG" id="COG4550">
    <property type="taxonomic scope" value="Bacteria"/>
</dbReference>
<proteinExistence type="predicted"/>
<organism evidence="1 2">
    <name type="scientific">Streptococcus parauberis</name>
    <dbReference type="NCBI Taxonomy" id="1348"/>
    <lineage>
        <taxon>Bacteria</taxon>
        <taxon>Bacillati</taxon>
        <taxon>Bacillota</taxon>
        <taxon>Bacilli</taxon>
        <taxon>Lactobacillales</taxon>
        <taxon>Streptococcaceae</taxon>
        <taxon>Streptococcus</taxon>
    </lineage>
</organism>
<reference evidence="1" key="1">
    <citation type="submission" date="2023-03" db="EMBL/GenBank/DDBJ databases">
        <authorList>
            <person name="Shen W."/>
            <person name="Cai J."/>
        </authorList>
    </citation>
    <scope>NUCLEOTIDE SEQUENCE</scope>
    <source>
        <strain evidence="1">P82-2</strain>
    </source>
</reference>
<dbReference type="EMBL" id="JARQAG010000002">
    <property type="protein sequence ID" value="MDT2731199.1"/>
    <property type="molecule type" value="Genomic_DNA"/>
</dbReference>
<dbReference type="RefSeq" id="WP_003104802.1">
    <property type="nucleotide sequence ID" value="NZ_BAWT01000011.1"/>
</dbReference>
<sequence length="117" mass="13841">MIHYQESLKQLIEAVENHSSIKDFKAISQNNQFLEKYKNDAYLMKLNQQNALLFEKFEKTNAAKQSNIEARKLQDSLEDQPLINDYRQKMQDASDLIQYVTKTIEEKINKEIKDDRA</sequence>
<dbReference type="Pfam" id="PF06133">
    <property type="entry name" value="Com_YlbF"/>
    <property type="match status" value="1"/>
</dbReference>
<gene>
    <name evidence="1" type="ORF">P7G31_02875</name>
</gene>
<evidence type="ECO:0000313" key="1">
    <source>
        <dbReference type="EMBL" id="MDT2731199.1"/>
    </source>
</evidence>